<dbReference type="CDD" id="cd01392">
    <property type="entry name" value="HTH_LacI"/>
    <property type="match status" value="1"/>
</dbReference>
<gene>
    <name evidence="5" type="ORF">AB1207_06745</name>
</gene>
<feature type="domain" description="HTH lacI-type" evidence="4">
    <location>
        <begin position="1"/>
        <end position="53"/>
    </location>
</feature>
<evidence type="ECO:0000259" key="4">
    <source>
        <dbReference type="PROSITE" id="PS50932"/>
    </source>
</evidence>
<dbReference type="PANTHER" id="PTHR30146">
    <property type="entry name" value="LACI-RELATED TRANSCRIPTIONAL REPRESSOR"/>
    <property type="match status" value="1"/>
</dbReference>
<keyword evidence="1" id="KW-0805">Transcription regulation</keyword>
<dbReference type="RefSeq" id="WP_367637409.1">
    <property type="nucleotide sequence ID" value="NZ_JBFNQN010000004.1"/>
</dbReference>
<dbReference type="CDD" id="cd06267">
    <property type="entry name" value="PBP1_LacI_sugar_binding-like"/>
    <property type="match status" value="1"/>
</dbReference>
<evidence type="ECO:0000313" key="5">
    <source>
        <dbReference type="EMBL" id="MEW9264439.1"/>
    </source>
</evidence>
<evidence type="ECO:0000256" key="1">
    <source>
        <dbReference type="ARBA" id="ARBA00023015"/>
    </source>
</evidence>
<keyword evidence="2 5" id="KW-0238">DNA-binding</keyword>
<dbReference type="InterPro" id="IPR028082">
    <property type="entry name" value="Peripla_BP_I"/>
</dbReference>
<organism evidence="5 6">
    <name type="scientific">Kineococcus endophyticus</name>
    <dbReference type="NCBI Taxonomy" id="1181883"/>
    <lineage>
        <taxon>Bacteria</taxon>
        <taxon>Bacillati</taxon>
        <taxon>Actinomycetota</taxon>
        <taxon>Actinomycetes</taxon>
        <taxon>Kineosporiales</taxon>
        <taxon>Kineosporiaceae</taxon>
        <taxon>Kineococcus</taxon>
    </lineage>
</organism>
<dbReference type="Gene3D" id="1.10.260.40">
    <property type="entry name" value="lambda repressor-like DNA-binding domains"/>
    <property type="match status" value="1"/>
</dbReference>
<dbReference type="InterPro" id="IPR046335">
    <property type="entry name" value="LacI/GalR-like_sensor"/>
</dbReference>
<dbReference type="Proteomes" id="UP001555826">
    <property type="component" value="Unassembled WGS sequence"/>
</dbReference>
<dbReference type="SMART" id="SM00354">
    <property type="entry name" value="HTH_LACI"/>
    <property type="match status" value="1"/>
</dbReference>
<dbReference type="Pfam" id="PF13377">
    <property type="entry name" value="Peripla_BP_3"/>
    <property type="match status" value="1"/>
</dbReference>
<comment type="caution">
    <text evidence="5">The sequence shown here is derived from an EMBL/GenBank/DDBJ whole genome shotgun (WGS) entry which is preliminary data.</text>
</comment>
<evidence type="ECO:0000256" key="2">
    <source>
        <dbReference type="ARBA" id="ARBA00023125"/>
    </source>
</evidence>
<protein>
    <submittedName>
        <fullName evidence="5">LacI family DNA-binding transcriptional regulator</fullName>
    </submittedName>
</protein>
<evidence type="ECO:0000256" key="3">
    <source>
        <dbReference type="ARBA" id="ARBA00023163"/>
    </source>
</evidence>
<proteinExistence type="predicted"/>
<dbReference type="InterPro" id="IPR010982">
    <property type="entry name" value="Lambda_DNA-bd_dom_sf"/>
</dbReference>
<dbReference type="PROSITE" id="PS50932">
    <property type="entry name" value="HTH_LACI_2"/>
    <property type="match status" value="1"/>
</dbReference>
<dbReference type="Pfam" id="PF00356">
    <property type="entry name" value="LacI"/>
    <property type="match status" value="1"/>
</dbReference>
<dbReference type="Gene3D" id="3.40.50.2300">
    <property type="match status" value="2"/>
</dbReference>
<keyword evidence="3" id="KW-0804">Transcription</keyword>
<dbReference type="EMBL" id="JBFNQN010000004">
    <property type="protein sequence ID" value="MEW9264439.1"/>
    <property type="molecule type" value="Genomic_DNA"/>
</dbReference>
<dbReference type="PANTHER" id="PTHR30146:SF109">
    <property type="entry name" value="HTH-TYPE TRANSCRIPTIONAL REGULATOR GALS"/>
    <property type="match status" value="1"/>
</dbReference>
<dbReference type="SUPFAM" id="SSF53822">
    <property type="entry name" value="Periplasmic binding protein-like I"/>
    <property type="match status" value="1"/>
</dbReference>
<dbReference type="InterPro" id="IPR000843">
    <property type="entry name" value="HTH_LacI"/>
</dbReference>
<accession>A0ABV3P498</accession>
<reference evidence="5 6" key="1">
    <citation type="submission" date="2024-07" db="EMBL/GenBank/DDBJ databases">
        <authorList>
            <person name="Thanompreechachai J."/>
            <person name="Duangmal K."/>
        </authorList>
    </citation>
    <scope>NUCLEOTIDE SEQUENCE [LARGE SCALE GENOMIC DNA]</scope>
    <source>
        <strain evidence="5 6">KCTC 19886</strain>
    </source>
</reference>
<keyword evidence="6" id="KW-1185">Reference proteome</keyword>
<evidence type="ECO:0000313" key="6">
    <source>
        <dbReference type="Proteomes" id="UP001555826"/>
    </source>
</evidence>
<sequence length="348" mass="36883">MRDVALRAGVSVKTVSRVFNDDPHVLPETRDRVSDALAQLNYTPNMLARTFRDGRSPVIGVAVPSISDPFFASIVGGVEQVASRHDMSVVVTSLGGEGAHEEGRVESLLKRQLGALVMAPTADDQGYLARWAGKLPLVFVDRPPRGLDADCFVEDDEGGARAATAHLVGRGHRRIAFIGNSTSASTTASRLVGYRAALAEAGLPADEELVQLSSLTSGGALRAVQRLEALEAAPTALFSSDAETTMALVPALVGRRLAITAFGDFPMAAMLSPALTVVDQDPASLGRLAAERAVARLDGPLESPAQHVTLPVRLLERSSCRSPQDLVELFPWTVPDGGGRVVWESPRP</sequence>
<dbReference type="GO" id="GO:0003677">
    <property type="term" value="F:DNA binding"/>
    <property type="evidence" value="ECO:0007669"/>
    <property type="project" value="UniProtKB-KW"/>
</dbReference>
<name>A0ABV3P498_9ACTN</name>
<dbReference type="SUPFAM" id="SSF47413">
    <property type="entry name" value="lambda repressor-like DNA-binding domains"/>
    <property type="match status" value="1"/>
</dbReference>